<dbReference type="VEuPathDB" id="FungiDB:PPTG_02362"/>
<reference evidence="2" key="1">
    <citation type="submission" date="2013-11" db="EMBL/GenBank/DDBJ databases">
        <title>The Genome Sequence of Phytophthora parasitica CJ02B3.</title>
        <authorList>
            <consortium name="The Broad Institute Genomics Platform"/>
            <person name="Russ C."/>
            <person name="Tyler B."/>
            <person name="Panabieres F."/>
            <person name="Shan W."/>
            <person name="Tripathy S."/>
            <person name="Grunwald N."/>
            <person name="Machado M."/>
            <person name="Johnson C.S."/>
            <person name="Arredondo F."/>
            <person name="Hong C."/>
            <person name="Coffey M."/>
            <person name="Young S.K."/>
            <person name="Zeng Q."/>
            <person name="Gargeya S."/>
            <person name="Fitzgerald M."/>
            <person name="Abouelleil A."/>
            <person name="Alvarado L."/>
            <person name="Chapman S.B."/>
            <person name="Gainer-Dewar J."/>
            <person name="Goldberg J."/>
            <person name="Griggs A."/>
            <person name="Gujja S."/>
            <person name="Hansen M."/>
            <person name="Howarth C."/>
            <person name="Imamovic A."/>
            <person name="Ireland A."/>
            <person name="Larimer J."/>
            <person name="McCowan C."/>
            <person name="Murphy C."/>
            <person name="Pearson M."/>
            <person name="Poon T.W."/>
            <person name="Priest M."/>
            <person name="Roberts A."/>
            <person name="Saif S."/>
            <person name="Shea T."/>
            <person name="Sykes S."/>
            <person name="Wortman J."/>
            <person name="Nusbaum C."/>
            <person name="Birren B."/>
        </authorList>
    </citation>
    <scope>NUCLEOTIDE SEQUENCE [LARGE SCALE GENOMIC DNA]</scope>
    <source>
        <strain evidence="2">CJ02B3</strain>
    </source>
</reference>
<proteinExistence type="predicted"/>
<name>W2H612_PHYNI</name>
<gene>
    <name evidence="2" type="ORF">L915_06110</name>
</gene>
<feature type="region of interest" description="Disordered" evidence="1">
    <location>
        <begin position="1"/>
        <end position="20"/>
    </location>
</feature>
<evidence type="ECO:0000313" key="2">
    <source>
        <dbReference type="EMBL" id="ETK90040.1"/>
    </source>
</evidence>
<feature type="compositionally biased region" description="Basic residues" evidence="1">
    <location>
        <begin position="8"/>
        <end position="18"/>
    </location>
</feature>
<protein>
    <submittedName>
        <fullName evidence="2">Uncharacterized protein</fullName>
    </submittedName>
</protein>
<dbReference type="Proteomes" id="UP000053236">
    <property type="component" value="Unassembled WGS sequence"/>
</dbReference>
<sequence>MQVGGRLQHPHGKFRAGGRRAYMNWESGELSSKEEKQTQTELGLVTAGKTRF</sequence>
<dbReference type="AlphaFoldDB" id="W2H612"/>
<feature type="region of interest" description="Disordered" evidence="1">
    <location>
        <begin position="27"/>
        <end position="52"/>
    </location>
</feature>
<organism evidence="2">
    <name type="scientific">Phytophthora nicotianae</name>
    <name type="common">Potato buckeye rot agent</name>
    <name type="synonym">Phytophthora parasitica</name>
    <dbReference type="NCBI Taxonomy" id="4792"/>
    <lineage>
        <taxon>Eukaryota</taxon>
        <taxon>Sar</taxon>
        <taxon>Stramenopiles</taxon>
        <taxon>Oomycota</taxon>
        <taxon>Peronosporomycetes</taxon>
        <taxon>Peronosporales</taxon>
        <taxon>Peronosporaceae</taxon>
        <taxon>Phytophthora</taxon>
    </lineage>
</organism>
<dbReference type="EMBL" id="KI685596">
    <property type="protein sequence ID" value="ETK90040.1"/>
    <property type="molecule type" value="Genomic_DNA"/>
</dbReference>
<evidence type="ECO:0000256" key="1">
    <source>
        <dbReference type="SAM" id="MobiDB-lite"/>
    </source>
</evidence>
<accession>W2H612</accession>
<feature type="non-terminal residue" evidence="2">
    <location>
        <position position="52"/>
    </location>
</feature>